<sequence length="1366" mass="151611">MRSFLQLFPVAVALKAFLLLGSLGHKLPSSLVPGVQTAPSVQPTVSQGCFDTVRVTLDTNCQFVLTPNLVLEGSGICPDSDYEIIVDDENPLNKNIVDGCGYFRFLVSVKNPTTCTNFSHCWGIIAAEDKNAPVVVAPKDTTFFIYCDDINLIYRNPESIKITGAATFTDNCQQRTEVLKKFDDAIYHNNQCDSVVIRRSFFATDEKGNTGSDFQFIYLVRAPLDSVKLADSVAINTCTEIKNRKTDGLGNVHPDVSGYPYVINHLGLKDQITVDSSCGLNATYIDTRFEVCLTTYKLLRRWIIKDWCKKTSIELTQVIKVGDVDAPKIKIPYPNDLLLVSTGPFDCTAGLEVLPPIVTDLCSTFEWSADIWTDPSTYDYTGQKPPVSSNGQVLVGSVNSKLTKKYIGNLPIGTHRLVYQVRDACHNQALDTIILKVQDKISPRAVCDDRINVSLNELGQGSITAAEVDEGSQDNCKLARIAVRRMVPAFCEASFITKKYDTNGNGKLDAAPFDDPKDAPADWEWMVDGKYVVDGIDNNGDGDIIDPGEFFATKEGKIMTPLRDALDFFCCDLKEFVKVELRVTDISGNTDYCWSTIWVDDKLPPQCKAPPSADFLCDRLPKGVDPKDPSAYAKYFGIPMVTDNCSSAEWFELTPEIKLNNCGVGTIKRFFRAKDEAGNESDICTQIITIKPSHNYLIKFPKDYIEYCKEPSPDTIGVFELGCDILAVNVQNKRYGGDGVECYKVFRTYNVINWCEYEDGDSIVTVSRDVDCDGIPGDEDVWVIVRQDTTFYDADNNERNKFPKANTRGLSCDGIANPEGYWKSSLQDPSIRSTGHWSYTQVIKVVDNVPPLVFTESNLVFCSNKNNCEADVVLSVGIEEACNPDFVDVETDLKLEVIESSSNSQTNWRRFGRYPKYLFQGVVPKGEYELEIKVQDACGNVARALVKFKVVDCKPPTVTCIYGLSAELSELPPNTDVDGDGDVDRASTIIWAKELVASPSIDSCSGPVRYSINRKGEKANINKDYLILTCDDLGLTEIELHAWDAAINPKLSPPGPNHDFCLTYVKVQDNKFNLCKDPGDTLIIEGNARTEQGLALSGVVVNSSGVKRLEANSNQAGNYRMQGLAQGYDYTLTADKVDDPRNGVTTYDLFLITQHILGKKRLSSPYQLLAADVNQSGSISTIDIIKIRKVILNLDQAFDGGKTWLFLDAKYRFRNPENPWVEGVPKYIQFNDLNQSVADAGFLGVKLGDVNGTYAANALVDNAEIQQQKIAPLAKELENNPFKLLSIQPNPFRDQVQINWNSAFYGEGSLQLIDAYGRTIRQDQVNMVVGTNSFTYLRSNLPSAGTYSVLIHFKDQRIISRLVLVD</sequence>
<dbReference type="EMBL" id="CP002691">
    <property type="protein sequence ID" value="AEE50004.1"/>
    <property type="molecule type" value="Genomic_DNA"/>
</dbReference>
<keyword evidence="2" id="KW-1185">Reference proteome</keyword>
<dbReference type="HOGENOM" id="CLU_003692_0_0_10"/>
<reference evidence="1 2" key="1">
    <citation type="journal article" date="2011" name="Stand. Genomic Sci.">
        <title>Complete genome sequence of Haliscomenobacter hydrossis type strain (O).</title>
        <authorList>
            <consortium name="US DOE Joint Genome Institute (JGI-PGF)"/>
            <person name="Daligault H."/>
            <person name="Lapidus A."/>
            <person name="Zeytun A."/>
            <person name="Nolan M."/>
            <person name="Lucas S."/>
            <person name="Del Rio T.G."/>
            <person name="Tice H."/>
            <person name="Cheng J.F."/>
            <person name="Tapia R."/>
            <person name="Han C."/>
            <person name="Goodwin L."/>
            <person name="Pitluck S."/>
            <person name="Liolios K."/>
            <person name="Pagani I."/>
            <person name="Ivanova N."/>
            <person name="Huntemann M."/>
            <person name="Mavromatis K."/>
            <person name="Mikhailova N."/>
            <person name="Pati A."/>
            <person name="Chen A."/>
            <person name="Palaniappan K."/>
            <person name="Land M."/>
            <person name="Hauser L."/>
            <person name="Brambilla E.M."/>
            <person name="Rohde M."/>
            <person name="Verbarg S."/>
            <person name="Goker M."/>
            <person name="Bristow J."/>
            <person name="Eisen J.A."/>
            <person name="Markowitz V."/>
            <person name="Hugenholtz P."/>
            <person name="Kyrpides N.C."/>
            <person name="Klenk H.P."/>
            <person name="Woyke T."/>
        </authorList>
    </citation>
    <scope>NUCLEOTIDE SEQUENCE [LARGE SCALE GENOMIC DNA]</scope>
    <source>
        <strain evidence="2">ATCC 27775 / DSM 1100 / LMG 10767 / O</strain>
    </source>
</reference>
<dbReference type="CDD" id="cd14252">
    <property type="entry name" value="Dockerin_like"/>
    <property type="match status" value="1"/>
</dbReference>
<reference key="2">
    <citation type="submission" date="2011-04" db="EMBL/GenBank/DDBJ databases">
        <title>Complete sequence of chromosome of Haliscomenobacter hydrossis DSM 1100.</title>
        <authorList>
            <consortium name="US DOE Joint Genome Institute (JGI-PGF)"/>
            <person name="Lucas S."/>
            <person name="Han J."/>
            <person name="Lapidus A."/>
            <person name="Bruce D."/>
            <person name="Goodwin L."/>
            <person name="Pitluck S."/>
            <person name="Peters L."/>
            <person name="Kyrpides N."/>
            <person name="Mavromatis K."/>
            <person name="Ivanova N."/>
            <person name="Ovchinnikova G."/>
            <person name="Pagani I."/>
            <person name="Daligault H."/>
            <person name="Detter J.C."/>
            <person name="Han C."/>
            <person name="Land M."/>
            <person name="Hauser L."/>
            <person name="Markowitz V."/>
            <person name="Cheng J.-F."/>
            <person name="Hugenholtz P."/>
            <person name="Woyke T."/>
            <person name="Wu D."/>
            <person name="Verbarg S."/>
            <person name="Frueling A."/>
            <person name="Brambilla E."/>
            <person name="Klenk H.-P."/>
            <person name="Eisen J.A."/>
        </authorList>
    </citation>
    <scope>NUCLEOTIDE SEQUENCE</scope>
    <source>
        <strain>DSM 1100</strain>
    </source>
</reference>
<dbReference type="InterPro" id="IPR018247">
    <property type="entry name" value="EF_Hand_1_Ca_BS"/>
</dbReference>
<dbReference type="RefSeq" id="WP_013764557.1">
    <property type="nucleotide sequence ID" value="NC_015510.1"/>
</dbReference>
<accession>F4KQL5</accession>
<dbReference type="STRING" id="760192.Halhy_2119"/>
<evidence type="ECO:0000313" key="2">
    <source>
        <dbReference type="Proteomes" id="UP000008461"/>
    </source>
</evidence>
<organism evidence="1 2">
    <name type="scientific">Haliscomenobacter hydrossis (strain ATCC 27775 / DSM 1100 / LMG 10767 / O)</name>
    <dbReference type="NCBI Taxonomy" id="760192"/>
    <lineage>
        <taxon>Bacteria</taxon>
        <taxon>Pseudomonadati</taxon>
        <taxon>Bacteroidota</taxon>
        <taxon>Saprospiria</taxon>
        <taxon>Saprospirales</taxon>
        <taxon>Haliscomenobacteraceae</taxon>
        <taxon>Haliscomenobacter</taxon>
    </lineage>
</organism>
<dbReference type="OrthoDB" id="2582440at2"/>
<dbReference type="InterPro" id="IPR036439">
    <property type="entry name" value="Dockerin_dom_sf"/>
</dbReference>
<protein>
    <recommendedName>
        <fullName evidence="3">Dockerin domain-containing protein</fullName>
    </recommendedName>
</protein>
<dbReference type="PROSITE" id="PS00018">
    <property type="entry name" value="EF_HAND_1"/>
    <property type="match status" value="1"/>
</dbReference>
<evidence type="ECO:0000313" key="1">
    <source>
        <dbReference type="EMBL" id="AEE50004.1"/>
    </source>
</evidence>
<gene>
    <name evidence="1" type="ordered locus">Halhy_2119</name>
</gene>
<dbReference type="Gene3D" id="1.10.1330.10">
    <property type="entry name" value="Dockerin domain"/>
    <property type="match status" value="1"/>
</dbReference>
<dbReference type="eggNOG" id="COG3210">
    <property type="taxonomic scope" value="Bacteria"/>
</dbReference>
<dbReference type="SUPFAM" id="SSF63446">
    <property type="entry name" value="Type I dockerin domain"/>
    <property type="match status" value="1"/>
</dbReference>
<name>F4KQL5_HALH1</name>
<evidence type="ECO:0008006" key="3">
    <source>
        <dbReference type="Google" id="ProtNLM"/>
    </source>
</evidence>
<dbReference type="GO" id="GO:0000272">
    <property type="term" value="P:polysaccharide catabolic process"/>
    <property type="evidence" value="ECO:0007669"/>
    <property type="project" value="InterPro"/>
</dbReference>
<dbReference type="KEGG" id="hhy:Halhy_2119"/>
<proteinExistence type="predicted"/>
<dbReference type="Proteomes" id="UP000008461">
    <property type="component" value="Chromosome"/>
</dbReference>